<accession>A0AAN9Y6W7</accession>
<reference evidence="2 3" key="1">
    <citation type="submission" date="2024-03" db="EMBL/GenBank/DDBJ databases">
        <title>Adaptation during the transition from Ophiocordyceps entomopathogen to insect associate is accompanied by gene loss and intensified selection.</title>
        <authorList>
            <person name="Ward C.M."/>
            <person name="Onetto C.A."/>
            <person name="Borneman A.R."/>
        </authorList>
    </citation>
    <scope>NUCLEOTIDE SEQUENCE [LARGE SCALE GENOMIC DNA]</scope>
    <source>
        <strain evidence="2">AWRI1</strain>
        <tissue evidence="2">Single Adult Female</tissue>
    </source>
</reference>
<evidence type="ECO:0000256" key="1">
    <source>
        <dbReference type="ARBA" id="ARBA00023157"/>
    </source>
</evidence>
<dbReference type="Pfam" id="PF00057">
    <property type="entry name" value="Ldl_recept_a"/>
    <property type="match status" value="1"/>
</dbReference>
<dbReference type="InterPro" id="IPR002172">
    <property type="entry name" value="LDrepeatLR_classA_rpt"/>
</dbReference>
<evidence type="ECO:0000313" key="2">
    <source>
        <dbReference type="EMBL" id="KAK7601296.1"/>
    </source>
</evidence>
<sequence>MSGLDLCMLSSPSTKHQLRNQNWKKPFGWLLTKAWIISRCATGACIDSSHVCDGYKHCNVDGSDEAAEQCKNNVYVSA</sequence>
<dbReference type="Proteomes" id="UP001367676">
    <property type="component" value="Unassembled WGS sequence"/>
</dbReference>
<protein>
    <submittedName>
        <fullName evidence="2">Uncharacterized protein</fullName>
    </submittedName>
</protein>
<proteinExistence type="predicted"/>
<dbReference type="InterPro" id="IPR036055">
    <property type="entry name" value="LDL_receptor-like_sf"/>
</dbReference>
<evidence type="ECO:0000313" key="3">
    <source>
        <dbReference type="Proteomes" id="UP001367676"/>
    </source>
</evidence>
<dbReference type="CDD" id="cd00112">
    <property type="entry name" value="LDLa"/>
    <property type="match status" value="1"/>
</dbReference>
<dbReference type="InterPro" id="IPR023415">
    <property type="entry name" value="LDLR_class-A_CS"/>
</dbReference>
<keyword evidence="3" id="KW-1185">Reference proteome</keyword>
<dbReference type="Gene3D" id="4.10.400.10">
    <property type="entry name" value="Low-density Lipoprotein Receptor"/>
    <property type="match status" value="1"/>
</dbReference>
<gene>
    <name evidence="2" type="ORF">V9T40_008737</name>
</gene>
<dbReference type="AlphaFoldDB" id="A0AAN9Y6W7"/>
<name>A0AAN9Y6W7_9HEMI</name>
<dbReference type="SMART" id="SM00192">
    <property type="entry name" value="LDLa"/>
    <property type="match status" value="1"/>
</dbReference>
<dbReference type="SUPFAM" id="SSF57424">
    <property type="entry name" value="LDL receptor-like module"/>
    <property type="match status" value="1"/>
</dbReference>
<keyword evidence="1" id="KW-1015">Disulfide bond</keyword>
<dbReference type="PROSITE" id="PS01209">
    <property type="entry name" value="LDLRA_1"/>
    <property type="match status" value="1"/>
</dbReference>
<dbReference type="EMBL" id="JBBCAQ010000010">
    <property type="protein sequence ID" value="KAK7601296.1"/>
    <property type="molecule type" value="Genomic_DNA"/>
</dbReference>
<comment type="caution">
    <text evidence="2">The sequence shown here is derived from an EMBL/GenBank/DDBJ whole genome shotgun (WGS) entry which is preliminary data.</text>
</comment>
<organism evidence="2 3">
    <name type="scientific">Parthenolecanium corni</name>
    <dbReference type="NCBI Taxonomy" id="536013"/>
    <lineage>
        <taxon>Eukaryota</taxon>
        <taxon>Metazoa</taxon>
        <taxon>Ecdysozoa</taxon>
        <taxon>Arthropoda</taxon>
        <taxon>Hexapoda</taxon>
        <taxon>Insecta</taxon>
        <taxon>Pterygota</taxon>
        <taxon>Neoptera</taxon>
        <taxon>Paraneoptera</taxon>
        <taxon>Hemiptera</taxon>
        <taxon>Sternorrhyncha</taxon>
        <taxon>Coccoidea</taxon>
        <taxon>Coccidae</taxon>
        <taxon>Parthenolecanium</taxon>
    </lineage>
</organism>